<evidence type="ECO:0000313" key="2">
    <source>
        <dbReference type="RefSeq" id="XP_060672714.1"/>
    </source>
</evidence>
<reference evidence="2" key="1">
    <citation type="submission" date="2025-08" db="UniProtKB">
        <authorList>
            <consortium name="RefSeq"/>
        </authorList>
    </citation>
    <scope>IDENTIFICATION</scope>
    <source>
        <tissue evidence="2">Seedling</tissue>
    </source>
</reference>
<proteinExistence type="predicted"/>
<accession>A0ABM4A7K1</accession>
<dbReference type="PANTHER" id="PTHR46890">
    <property type="entry name" value="NON-LTR RETROLELEMENT REVERSE TRANSCRIPTASE-LIKE PROTEIN-RELATED"/>
    <property type="match status" value="1"/>
</dbReference>
<dbReference type="InterPro" id="IPR052343">
    <property type="entry name" value="Retrotransposon-Effector_Assoc"/>
</dbReference>
<dbReference type="RefSeq" id="XP_060672714.1">
    <property type="nucleotide sequence ID" value="XM_060816731.1"/>
</dbReference>
<keyword evidence="1" id="KW-1185">Reference proteome</keyword>
<evidence type="ECO:0000313" key="1">
    <source>
        <dbReference type="Proteomes" id="UP001652623"/>
    </source>
</evidence>
<dbReference type="GeneID" id="132803527"/>
<name>A0ABM4A7K1_ZIZJJ</name>
<gene>
    <name evidence="2" type="primary">LOC132803527</name>
</gene>
<protein>
    <submittedName>
        <fullName evidence="2">Uncharacterized protein LOC132803527</fullName>
    </submittedName>
</protein>
<sequence>MQDDLGGWLFNRQDIGNFLITKFTNLYRDEGVTSSPPLADFFQTIVTRFKNFSISALPTKLKIMETLKSMNPHKAPRAEGMPGLFFEHYWNIVGGDVVKTIQDIFLSDRVLAALNRTTVVLIPKTLAAFLFNHLRLISLCNTIYKIFAKLLASWLWSLLPKLISLNQTACTSGCWIGENTLLVNEVIHYLRRKKGIIGYVGIKFDLHKAYDRVN</sequence>
<organism evidence="1 2">
    <name type="scientific">Ziziphus jujuba</name>
    <name type="common">Chinese jujube</name>
    <name type="synonym">Ziziphus sativa</name>
    <dbReference type="NCBI Taxonomy" id="326968"/>
    <lineage>
        <taxon>Eukaryota</taxon>
        <taxon>Viridiplantae</taxon>
        <taxon>Streptophyta</taxon>
        <taxon>Embryophyta</taxon>
        <taxon>Tracheophyta</taxon>
        <taxon>Spermatophyta</taxon>
        <taxon>Magnoliopsida</taxon>
        <taxon>eudicotyledons</taxon>
        <taxon>Gunneridae</taxon>
        <taxon>Pentapetalae</taxon>
        <taxon>rosids</taxon>
        <taxon>fabids</taxon>
        <taxon>Rosales</taxon>
        <taxon>Rhamnaceae</taxon>
        <taxon>Paliureae</taxon>
        <taxon>Ziziphus</taxon>
    </lineage>
</organism>
<dbReference type="PANTHER" id="PTHR46890:SF48">
    <property type="entry name" value="RNA-DIRECTED DNA POLYMERASE"/>
    <property type="match status" value="1"/>
</dbReference>
<dbReference type="Proteomes" id="UP001652623">
    <property type="component" value="Chromosome 4"/>
</dbReference>